<dbReference type="AlphaFoldDB" id="A0A4R4DPY7"/>
<feature type="transmembrane region" description="Helical" evidence="1">
    <location>
        <begin position="38"/>
        <end position="59"/>
    </location>
</feature>
<feature type="transmembrane region" description="Helical" evidence="1">
    <location>
        <begin position="262"/>
        <end position="279"/>
    </location>
</feature>
<dbReference type="InterPro" id="IPR050879">
    <property type="entry name" value="Acyltransferase_3"/>
</dbReference>
<keyword evidence="3" id="KW-0808">Transferase</keyword>
<evidence type="ECO:0000259" key="2">
    <source>
        <dbReference type="Pfam" id="PF01757"/>
    </source>
</evidence>
<evidence type="ECO:0000313" key="4">
    <source>
        <dbReference type="Proteomes" id="UP000295023"/>
    </source>
</evidence>
<dbReference type="Pfam" id="PF01757">
    <property type="entry name" value="Acyl_transf_3"/>
    <property type="match status" value="1"/>
</dbReference>
<feature type="transmembrane region" description="Helical" evidence="1">
    <location>
        <begin position="352"/>
        <end position="374"/>
    </location>
</feature>
<dbReference type="EMBL" id="SKBM01000009">
    <property type="protein sequence ID" value="TCZ63045.1"/>
    <property type="molecule type" value="Genomic_DNA"/>
</dbReference>
<evidence type="ECO:0000313" key="3">
    <source>
        <dbReference type="EMBL" id="TCZ63045.1"/>
    </source>
</evidence>
<proteinExistence type="predicted"/>
<feature type="transmembrane region" description="Helical" evidence="1">
    <location>
        <begin position="114"/>
        <end position="133"/>
    </location>
</feature>
<keyword evidence="1" id="KW-0812">Transmembrane</keyword>
<feature type="transmembrane region" description="Helical" evidence="1">
    <location>
        <begin position="236"/>
        <end position="255"/>
    </location>
</feature>
<feature type="transmembrane region" description="Helical" evidence="1">
    <location>
        <begin position="324"/>
        <end position="346"/>
    </location>
</feature>
<comment type="caution">
    <text evidence="3">The sequence shown here is derived from an EMBL/GenBank/DDBJ whole genome shotgun (WGS) entry which is preliminary data.</text>
</comment>
<keyword evidence="3" id="KW-0012">Acyltransferase</keyword>
<dbReference type="PANTHER" id="PTHR23028:SF134">
    <property type="entry name" value="PUTATIVE (AFU_ORTHOLOGUE AFUA_4G08520)-RELATED"/>
    <property type="match status" value="1"/>
</dbReference>
<protein>
    <submittedName>
        <fullName evidence="3">Acyltransferase</fullName>
    </submittedName>
</protein>
<dbReference type="PANTHER" id="PTHR23028">
    <property type="entry name" value="ACETYLTRANSFERASE"/>
    <property type="match status" value="1"/>
</dbReference>
<accession>A0A4R4DPY7</accession>
<feature type="transmembrane region" description="Helical" evidence="1">
    <location>
        <begin position="175"/>
        <end position="197"/>
    </location>
</feature>
<feature type="domain" description="Acyltransferase 3" evidence="2">
    <location>
        <begin position="41"/>
        <end position="370"/>
    </location>
</feature>
<keyword evidence="4" id="KW-1185">Reference proteome</keyword>
<feature type="transmembrane region" description="Helical" evidence="1">
    <location>
        <begin position="71"/>
        <end position="94"/>
    </location>
</feature>
<dbReference type="Proteomes" id="UP000295023">
    <property type="component" value="Unassembled WGS sequence"/>
</dbReference>
<keyword evidence="1" id="KW-1133">Transmembrane helix</keyword>
<gene>
    <name evidence="3" type="ORF">EXY23_11795</name>
</gene>
<organism evidence="3 4">
    <name type="scientific">Roseicella aquatilis</name>
    <dbReference type="NCBI Taxonomy" id="2527868"/>
    <lineage>
        <taxon>Bacteria</taxon>
        <taxon>Pseudomonadati</taxon>
        <taxon>Pseudomonadota</taxon>
        <taxon>Alphaproteobacteria</taxon>
        <taxon>Acetobacterales</taxon>
        <taxon>Roseomonadaceae</taxon>
        <taxon>Roseicella</taxon>
    </lineage>
</organism>
<name>A0A4R4DPY7_9PROT</name>
<dbReference type="GO" id="GO:0016747">
    <property type="term" value="F:acyltransferase activity, transferring groups other than amino-acyl groups"/>
    <property type="evidence" value="ECO:0007669"/>
    <property type="project" value="InterPro"/>
</dbReference>
<reference evidence="3 4" key="1">
    <citation type="submission" date="2019-03" db="EMBL/GenBank/DDBJ databases">
        <title>Paracraurococcus aquatilis NE82 genome sequence.</title>
        <authorList>
            <person name="Zhao Y."/>
            <person name="Du Z."/>
        </authorList>
    </citation>
    <scope>NUCLEOTIDE SEQUENCE [LARGE SCALE GENOMIC DNA]</scope>
    <source>
        <strain evidence="3 4">NE82</strain>
    </source>
</reference>
<dbReference type="InterPro" id="IPR002656">
    <property type="entry name" value="Acyl_transf_3_dom"/>
</dbReference>
<evidence type="ECO:0000256" key="1">
    <source>
        <dbReference type="SAM" id="Phobius"/>
    </source>
</evidence>
<keyword evidence="1" id="KW-0472">Membrane</keyword>
<feature type="transmembrane region" description="Helical" evidence="1">
    <location>
        <begin position="204"/>
        <end position="224"/>
    </location>
</feature>
<dbReference type="OrthoDB" id="9796461at2"/>
<feature type="transmembrane region" description="Helical" evidence="1">
    <location>
        <begin position="285"/>
        <end position="303"/>
    </location>
</feature>
<sequence>MDRVWIFHDSTIEVRFLPQRFGGLLMTKDGLQGSGQTFFFALEGLRGLVAIMVMIMHYAISSGFNTEATVFIPRTYLAVDFFFVLSGFIIAHAYERRLLTGMSLPDFVLRRVVRLWPLLILSLSLTLTAIFLAPLLNVEHSKRSLSIASFLLSVFLLPTPEALAPLPPLVFPLNVPAWSLSVEVGANLAYAALVSLLATRRLGLFVIASALMLVVATSLGSGDLNSGGMWHNYGGGWLRVCWGFSAGLLVYRLWLRRPPKPLPPMALYALGLGFVGISVAKVESAAFDLVAVIVLFPLAVYFGTGIQLSGFSKALVKQLGHLSYSLYITHIPLIILIKVILLAAHIDLARNALAIFLLGSLLAIAFAWVLDMIYDKPVRAWLSRRLLVRGSRINIPVRADA</sequence>